<keyword evidence="3" id="KW-1015">Disulfide bond</keyword>
<evidence type="ECO:0000256" key="1">
    <source>
        <dbReference type="ARBA" id="ARBA00022490"/>
    </source>
</evidence>
<organism evidence="6 7">
    <name type="scientific">Plesiocystis pacifica SIR-1</name>
    <dbReference type="NCBI Taxonomy" id="391625"/>
    <lineage>
        <taxon>Bacteria</taxon>
        <taxon>Pseudomonadati</taxon>
        <taxon>Myxococcota</taxon>
        <taxon>Polyangia</taxon>
        <taxon>Nannocystales</taxon>
        <taxon>Nannocystaceae</taxon>
        <taxon>Plesiocystis</taxon>
    </lineage>
</organism>
<evidence type="ECO:0000256" key="4">
    <source>
        <dbReference type="ARBA" id="ARBA00023186"/>
    </source>
</evidence>
<dbReference type="GO" id="GO:0042026">
    <property type="term" value="P:protein refolding"/>
    <property type="evidence" value="ECO:0007669"/>
    <property type="project" value="TreeGrafter"/>
</dbReference>
<dbReference type="CDD" id="cd00498">
    <property type="entry name" value="Hsp33"/>
    <property type="match status" value="1"/>
</dbReference>
<keyword evidence="4" id="KW-0143">Chaperone</keyword>
<evidence type="ECO:0000256" key="5">
    <source>
        <dbReference type="ARBA" id="ARBA00023284"/>
    </source>
</evidence>
<sequence length="303" mass="32303">MDALLRAINQPETIRIVAATTSDAVREACRRQRATGAEAIALGRAMTAGVLLATFAKRERERVRIQLMGDGSVAQVIADAHGDGRVRACIVHRDEAQPDASPAPVPEVDGRPSTAAVIGRSGQVVVTRDLGMARPYQGSVDLRSGEVDEDLEHYLDHSEQLPTVLRAEVVLGSDGRVLRAAGVLVQSFPGSPPELLLPPHARLAGDSLRTLLAAHDREPEQLVGLALGGEAFRTMLENPVRFHCPCGPERALSVLATLGAADLESLADEREQTEVGCNFCGQTTLVSAPQLRALAQRLRSGQS</sequence>
<dbReference type="EMBL" id="ABCS01000050">
    <property type="protein sequence ID" value="EDM77209.1"/>
    <property type="molecule type" value="Genomic_DNA"/>
</dbReference>
<dbReference type="GO" id="GO:0044183">
    <property type="term" value="F:protein folding chaperone"/>
    <property type="evidence" value="ECO:0007669"/>
    <property type="project" value="TreeGrafter"/>
</dbReference>
<proteinExistence type="predicted"/>
<reference evidence="6 7" key="1">
    <citation type="submission" date="2007-06" db="EMBL/GenBank/DDBJ databases">
        <authorList>
            <person name="Shimkets L."/>
            <person name="Ferriera S."/>
            <person name="Johnson J."/>
            <person name="Kravitz S."/>
            <person name="Beeson K."/>
            <person name="Sutton G."/>
            <person name="Rogers Y.-H."/>
            <person name="Friedman R."/>
            <person name="Frazier M."/>
            <person name="Venter J.C."/>
        </authorList>
    </citation>
    <scope>NUCLEOTIDE SEQUENCE [LARGE SCALE GENOMIC DNA]</scope>
    <source>
        <strain evidence="6 7">SIR-1</strain>
    </source>
</reference>
<dbReference type="PIRSF" id="PIRSF005261">
    <property type="entry name" value="Heat_shock_Hsp33"/>
    <property type="match status" value="1"/>
</dbReference>
<evidence type="ECO:0000256" key="2">
    <source>
        <dbReference type="ARBA" id="ARBA00022833"/>
    </source>
</evidence>
<evidence type="ECO:0000313" key="7">
    <source>
        <dbReference type="Proteomes" id="UP000005801"/>
    </source>
</evidence>
<evidence type="ECO:0000313" key="6">
    <source>
        <dbReference type="EMBL" id="EDM77209.1"/>
    </source>
</evidence>
<dbReference type="InterPro" id="IPR016153">
    <property type="entry name" value="Heat_shock_Hsp33_N"/>
</dbReference>
<dbReference type="GO" id="GO:0051082">
    <property type="term" value="F:unfolded protein binding"/>
    <property type="evidence" value="ECO:0007669"/>
    <property type="project" value="InterPro"/>
</dbReference>
<dbReference type="AlphaFoldDB" id="A6GAA7"/>
<name>A6GAA7_9BACT</name>
<evidence type="ECO:0000256" key="3">
    <source>
        <dbReference type="ARBA" id="ARBA00023157"/>
    </source>
</evidence>
<dbReference type="Gene3D" id="3.90.1280.10">
    <property type="entry name" value="HSP33 redox switch-like"/>
    <property type="match status" value="1"/>
</dbReference>
<dbReference type="SUPFAM" id="SSF64397">
    <property type="entry name" value="Hsp33 domain"/>
    <property type="match status" value="1"/>
</dbReference>
<keyword evidence="2" id="KW-0862">Zinc</keyword>
<dbReference type="STRING" id="391625.PPSIR1_26708"/>
<gene>
    <name evidence="6" type="ORF">PPSIR1_26708</name>
</gene>
<dbReference type="InterPro" id="IPR016154">
    <property type="entry name" value="Heat_shock_Hsp33_C"/>
</dbReference>
<dbReference type="RefSeq" id="WP_006973649.1">
    <property type="nucleotide sequence ID" value="NZ_ABCS01000050.1"/>
</dbReference>
<dbReference type="eggNOG" id="COG1281">
    <property type="taxonomic scope" value="Bacteria"/>
</dbReference>
<dbReference type="Gene3D" id="3.55.30.10">
    <property type="entry name" value="Hsp33 domain"/>
    <property type="match status" value="1"/>
</dbReference>
<dbReference type="OrthoDB" id="9793753at2"/>
<keyword evidence="1" id="KW-0963">Cytoplasm</keyword>
<dbReference type="Proteomes" id="UP000005801">
    <property type="component" value="Unassembled WGS sequence"/>
</dbReference>
<keyword evidence="7" id="KW-1185">Reference proteome</keyword>
<accession>A6GAA7</accession>
<dbReference type="GO" id="GO:0005737">
    <property type="term" value="C:cytoplasm"/>
    <property type="evidence" value="ECO:0007669"/>
    <property type="project" value="InterPro"/>
</dbReference>
<dbReference type="Pfam" id="PF01430">
    <property type="entry name" value="HSP33"/>
    <property type="match status" value="1"/>
</dbReference>
<keyword evidence="5" id="KW-0676">Redox-active center</keyword>
<protein>
    <submittedName>
        <fullName evidence="6">Hsp33 protein</fullName>
    </submittedName>
</protein>
<dbReference type="PANTHER" id="PTHR30111:SF1">
    <property type="entry name" value="33 KDA CHAPERONIN"/>
    <property type="match status" value="1"/>
</dbReference>
<comment type="caution">
    <text evidence="6">The sequence shown here is derived from an EMBL/GenBank/DDBJ whole genome shotgun (WGS) entry which is preliminary data.</text>
</comment>
<dbReference type="SUPFAM" id="SSF118352">
    <property type="entry name" value="HSP33 redox switch-like"/>
    <property type="match status" value="1"/>
</dbReference>
<dbReference type="PANTHER" id="PTHR30111">
    <property type="entry name" value="33 KDA CHAPERONIN"/>
    <property type="match status" value="1"/>
</dbReference>
<dbReference type="InterPro" id="IPR000397">
    <property type="entry name" value="Heat_shock_Hsp33"/>
</dbReference>